<dbReference type="AlphaFoldDB" id="A0A9N8EYS9"/>
<accession>A0A9N8EYS9</accession>
<proteinExistence type="predicted"/>
<organism evidence="2 3">
    <name type="scientific">Seminavis robusta</name>
    <dbReference type="NCBI Taxonomy" id="568900"/>
    <lineage>
        <taxon>Eukaryota</taxon>
        <taxon>Sar</taxon>
        <taxon>Stramenopiles</taxon>
        <taxon>Ochrophyta</taxon>
        <taxon>Bacillariophyta</taxon>
        <taxon>Bacillariophyceae</taxon>
        <taxon>Bacillariophycidae</taxon>
        <taxon>Naviculales</taxon>
        <taxon>Naviculaceae</taxon>
        <taxon>Seminavis</taxon>
    </lineage>
</organism>
<feature type="compositionally biased region" description="Low complexity" evidence="1">
    <location>
        <begin position="59"/>
        <end position="73"/>
    </location>
</feature>
<dbReference type="Proteomes" id="UP001153069">
    <property type="component" value="Unassembled WGS sequence"/>
</dbReference>
<comment type="caution">
    <text evidence="2">The sequence shown here is derived from an EMBL/GenBank/DDBJ whole genome shotgun (WGS) entry which is preliminary data.</text>
</comment>
<sequence>MVLESFQPLKNNHSQLLGSPSMMRRVSTCSSSGSTGGVSCLNLSSLNLSESHQSGAQLSSYSSSSMAQSGSMMRRGWGSTETRRASTSLSTMAGTAEDHSGNGWTAGAACVVPNTNAAPTNNNDKDGWGYFVDVAGDEDEDALMW</sequence>
<feature type="region of interest" description="Disordered" evidence="1">
    <location>
        <begin position="59"/>
        <end position="83"/>
    </location>
</feature>
<gene>
    <name evidence="2" type="ORF">SEMRO_2162_G317170.1</name>
</gene>
<evidence type="ECO:0000313" key="2">
    <source>
        <dbReference type="EMBL" id="CAB9528169.1"/>
    </source>
</evidence>
<name>A0A9N8EYS9_9STRA</name>
<keyword evidence="3" id="KW-1185">Reference proteome</keyword>
<evidence type="ECO:0000256" key="1">
    <source>
        <dbReference type="SAM" id="MobiDB-lite"/>
    </source>
</evidence>
<dbReference type="EMBL" id="CAICTM010002160">
    <property type="protein sequence ID" value="CAB9528169.1"/>
    <property type="molecule type" value="Genomic_DNA"/>
</dbReference>
<evidence type="ECO:0000313" key="3">
    <source>
        <dbReference type="Proteomes" id="UP001153069"/>
    </source>
</evidence>
<reference evidence="2" key="1">
    <citation type="submission" date="2020-06" db="EMBL/GenBank/DDBJ databases">
        <authorList>
            <consortium name="Plant Systems Biology data submission"/>
        </authorList>
    </citation>
    <scope>NUCLEOTIDE SEQUENCE</scope>
    <source>
        <strain evidence="2">D6</strain>
    </source>
</reference>
<protein>
    <submittedName>
        <fullName evidence="2">Uncharacterized protein</fullName>
    </submittedName>
</protein>